<proteinExistence type="predicted"/>
<dbReference type="SMART" id="SM00429">
    <property type="entry name" value="IPT"/>
    <property type="match status" value="1"/>
</dbReference>
<dbReference type="SUPFAM" id="SSF81296">
    <property type="entry name" value="E set domains"/>
    <property type="match status" value="1"/>
</dbReference>
<dbReference type="STRING" id="1365484.W6R8J4"/>
<keyword evidence="3" id="KW-1185">Reference proteome</keyword>
<evidence type="ECO:0000313" key="2">
    <source>
        <dbReference type="EMBL" id="CDM38182.1"/>
    </source>
</evidence>
<accession>W6R8J4</accession>
<dbReference type="Pfam" id="PF01833">
    <property type="entry name" value="TIG"/>
    <property type="match status" value="1"/>
</dbReference>
<dbReference type="CDD" id="cd00102">
    <property type="entry name" value="IPT"/>
    <property type="match status" value="1"/>
</dbReference>
<dbReference type="InterPro" id="IPR002909">
    <property type="entry name" value="IPT_dom"/>
</dbReference>
<dbReference type="EMBL" id="HG792023">
    <property type="protein sequence ID" value="CDM38182.1"/>
    <property type="molecule type" value="Genomic_DNA"/>
</dbReference>
<feature type="domain" description="IPT/TIG" evidence="1">
    <location>
        <begin position="3"/>
        <end position="84"/>
    </location>
</feature>
<protein>
    <submittedName>
        <fullName evidence="2">1,4-alpha-glucan-branching enzyme</fullName>
    </submittedName>
</protein>
<reference evidence="2" key="1">
    <citation type="journal article" date="2014" name="Nat. Commun.">
        <title>Multiple recent horizontal transfers of a large genomic region in cheese making fungi.</title>
        <authorList>
            <person name="Cheeseman K."/>
            <person name="Ropars J."/>
            <person name="Renault P."/>
            <person name="Dupont J."/>
            <person name="Gouzy J."/>
            <person name="Branca A."/>
            <person name="Abraham A.L."/>
            <person name="Ceppi M."/>
            <person name="Conseiller E."/>
            <person name="Debuchy R."/>
            <person name="Malagnac F."/>
            <person name="Goarin A."/>
            <person name="Silar P."/>
            <person name="Lacoste S."/>
            <person name="Sallet E."/>
            <person name="Bensimon A."/>
            <person name="Giraud T."/>
            <person name="Brygoo Y."/>
        </authorList>
    </citation>
    <scope>NUCLEOTIDE SEQUENCE [LARGE SCALE GENOMIC DNA]</scope>
    <source>
        <strain evidence="2">FM164</strain>
    </source>
</reference>
<gene>
    <name evidence="2" type="ORF">PROQFM164_S09g000098</name>
</gene>
<dbReference type="AlphaFoldDB" id="W6R8J4"/>
<sequence length="105" mass="10523">MSLPTISRINPTSGPTTGGITAIISGTNLAGATTVTFGTVTAVPTSSTATTVSVVVPANTAGTVRVSVTTPNGTSTSIVNFTYAPIRTGFSLAYGDFLFDLPPLL</sequence>
<dbReference type="InterPro" id="IPR013783">
    <property type="entry name" value="Ig-like_fold"/>
</dbReference>
<organism evidence="2 3">
    <name type="scientific">Penicillium roqueforti (strain FM164)</name>
    <dbReference type="NCBI Taxonomy" id="1365484"/>
    <lineage>
        <taxon>Eukaryota</taxon>
        <taxon>Fungi</taxon>
        <taxon>Dikarya</taxon>
        <taxon>Ascomycota</taxon>
        <taxon>Pezizomycotina</taxon>
        <taxon>Eurotiomycetes</taxon>
        <taxon>Eurotiomycetidae</taxon>
        <taxon>Eurotiales</taxon>
        <taxon>Aspergillaceae</taxon>
        <taxon>Penicillium</taxon>
    </lineage>
</organism>
<dbReference type="Gene3D" id="2.60.40.10">
    <property type="entry name" value="Immunoglobulins"/>
    <property type="match status" value="1"/>
</dbReference>
<name>W6R8J4_PENRF</name>
<dbReference type="Proteomes" id="UP000030686">
    <property type="component" value="Unassembled WGS sequence"/>
</dbReference>
<evidence type="ECO:0000259" key="1">
    <source>
        <dbReference type="SMART" id="SM00429"/>
    </source>
</evidence>
<evidence type="ECO:0000313" key="3">
    <source>
        <dbReference type="Proteomes" id="UP000030686"/>
    </source>
</evidence>
<dbReference type="InterPro" id="IPR014756">
    <property type="entry name" value="Ig_E-set"/>
</dbReference>